<organism evidence="1 2">
    <name type="scientific">Nocardioides antri</name>
    <dbReference type="NCBI Taxonomy" id="2607659"/>
    <lineage>
        <taxon>Bacteria</taxon>
        <taxon>Bacillati</taxon>
        <taxon>Actinomycetota</taxon>
        <taxon>Actinomycetes</taxon>
        <taxon>Propionibacteriales</taxon>
        <taxon>Nocardioidaceae</taxon>
        <taxon>Nocardioides</taxon>
    </lineage>
</organism>
<proteinExistence type="predicted"/>
<gene>
    <name evidence="1" type="ORF">F0U47_18940</name>
</gene>
<dbReference type="RefSeq" id="WP_149752042.1">
    <property type="nucleotide sequence ID" value="NZ_VUJW01000012.1"/>
</dbReference>
<dbReference type="EMBL" id="VUJW01000012">
    <property type="protein sequence ID" value="KAA1424311.1"/>
    <property type="molecule type" value="Genomic_DNA"/>
</dbReference>
<evidence type="ECO:0000313" key="2">
    <source>
        <dbReference type="Proteomes" id="UP000324351"/>
    </source>
</evidence>
<keyword evidence="2" id="KW-1185">Reference proteome</keyword>
<comment type="caution">
    <text evidence="1">The sequence shown here is derived from an EMBL/GenBank/DDBJ whole genome shotgun (WGS) entry which is preliminary data.</text>
</comment>
<name>A0A5B1LUK0_9ACTN</name>
<dbReference type="Proteomes" id="UP000324351">
    <property type="component" value="Unassembled WGS sequence"/>
</dbReference>
<evidence type="ECO:0000313" key="1">
    <source>
        <dbReference type="EMBL" id="KAA1424311.1"/>
    </source>
</evidence>
<reference evidence="1 2" key="2">
    <citation type="submission" date="2019-09" db="EMBL/GenBank/DDBJ databases">
        <authorList>
            <person name="Jin C."/>
        </authorList>
    </citation>
    <scope>NUCLEOTIDE SEQUENCE [LARGE SCALE GENOMIC DNA]</scope>
    <source>
        <strain evidence="1 2">BN140041</strain>
    </source>
</reference>
<sequence length="127" mass="13813">MANRTGFKVEGLTQVVRALQQMGLDVDDLKEAFSNIAQAGAESASRHAPKRTGRLAATIRGNRAKSKAVVTAGRASVVYAGPINYGWPSRNIAAAGFMQAADQEIQPQALQMLEDEINRKIREKNFQ</sequence>
<accession>A0A5B1LUK0</accession>
<dbReference type="AlphaFoldDB" id="A0A5B1LUK0"/>
<protein>
    <submittedName>
        <fullName evidence="1">HK97 gp10 family phage protein</fullName>
    </submittedName>
</protein>
<reference evidence="1 2" key="1">
    <citation type="submission" date="2019-09" db="EMBL/GenBank/DDBJ databases">
        <title>Nocardioides panacisoli sp. nov., isolated from the soil of a ginseng field.</title>
        <authorList>
            <person name="Cho C."/>
        </authorList>
    </citation>
    <scope>NUCLEOTIDE SEQUENCE [LARGE SCALE GENOMIC DNA]</scope>
    <source>
        <strain evidence="1 2">BN140041</strain>
    </source>
</reference>